<protein>
    <submittedName>
        <fullName evidence="2">Low affinity iron permease family protein</fullName>
    </submittedName>
</protein>
<comment type="caution">
    <text evidence="2">The sequence shown here is derived from an EMBL/GenBank/DDBJ whole genome shotgun (WGS) entry which is preliminary data.</text>
</comment>
<accession>A0ABX1FV95</accession>
<sequence length="128" mass="14189">MEDNDRRMRVLFSHALHRVVAGAGAASTGVAAVAIVLAWVVVGVVAGFSEGWHTVLWSVCSAVTFLMVFLIQHTTDRQSRAVLLKLDELIRIHGEARDEVIAVETRSLAEQDRLEDQMTSQRHAGRDR</sequence>
<dbReference type="Proteomes" id="UP001515943">
    <property type="component" value="Unassembled WGS sequence"/>
</dbReference>
<keyword evidence="1" id="KW-0472">Membrane</keyword>
<evidence type="ECO:0000256" key="1">
    <source>
        <dbReference type="SAM" id="Phobius"/>
    </source>
</evidence>
<proteinExistence type="predicted"/>
<dbReference type="EMBL" id="VSRL01000301">
    <property type="protein sequence ID" value="NKE62961.1"/>
    <property type="molecule type" value="Genomic_DNA"/>
</dbReference>
<keyword evidence="3" id="KW-1185">Reference proteome</keyword>
<name>A0ABX1FV95_9PSEU</name>
<keyword evidence="1" id="KW-0812">Transmembrane</keyword>
<keyword evidence="1" id="KW-1133">Transmembrane helix</keyword>
<evidence type="ECO:0000313" key="3">
    <source>
        <dbReference type="Proteomes" id="UP001515943"/>
    </source>
</evidence>
<reference evidence="2 3" key="1">
    <citation type="submission" date="2019-08" db="EMBL/GenBank/DDBJ databases">
        <title>Lentzea from Indian Himalayas.</title>
        <authorList>
            <person name="Mandal S."/>
            <person name="Mallick Gupta A."/>
            <person name="Maiti P.K."/>
            <person name="Sarkar J."/>
            <person name="Mandal S."/>
        </authorList>
    </citation>
    <scope>NUCLEOTIDE SEQUENCE [LARGE SCALE GENOMIC DNA]</scope>
    <source>
        <strain evidence="2 3">PSKA42</strain>
    </source>
</reference>
<evidence type="ECO:0000313" key="2">
    <source>
        <dbReference type="EMBL" id="NKE62961.1"/>
    </source>
</evidence>
<organism evidence="2 3">
    <name type="scientific">Lentzea indica</name>
    <dbReference type="NCBI Taxonomy" id="2604800"/>
    <lineage>
        <taxon>Bacteria</taxon>
        <taxon>Bacillati</taxon>
        <taxon>Actinomycetota</taxon>
        <taxon>Actinomycetes</taxon>
        <taxon>Pseudonocardiales</taxon>
        <taxon>Pseudonocardiaceae</taxon>
        <taxon>Lentzea</taxon>
    </lineage>
</organism>
<feature type="transmembrane region" description="Helical" evidence="1">
    <location>
        <begin position="54"/>
        <end position="71"/>
    </location>
</feature>
<dbReference type="InterPro" id="IPR007251">
    <property type="entry name" value="Iron_permease_Fet4"/>
</dbReference>
<dbReference type="Pfam" id="PF04120">
    <property type="entry name" value="Iron_permease"/>
    <property type="match status" value="1"/>
</dbReference>
<gene>
    <name evidence="2" type="ORF">FXN61_42070</name>
</gene>
<feature type="transmembrane region" description="Helical" evidence="1">
    <location>
        <begin position="20"/>
        <end position="48"/>
    </location>
</feature>